<dbReference type="AlphaFoldDB" id="A0A087B670"/>
<evidence type="ECO:0000256" key="2">
    <source>
        <dbReference type="ARBA" id="ARBA00011044"/>
    </source>
</evidence>
<keyword evidence="3" id="KW-0815">Transposition</keyword>
<reference evidence="11 12" key="1">
    <citation type="submission" date="2014-03" db="EMBL/GenBank/DDBJ databases">
        <title>Genomics of Bifidobacteria.</title>
        <authorList>
            <person name="Ventura M."/>
            <person name="Milani C."/>
            <person name="Lugli G.A."/>
        </authorList>
    </citation>
    <scope>NUCLEOTIDE SEQUENCE [LARGE SCALE GENOMIC DNA]</scope>
    <source>
        <strain evidence="11 12">LMG 11591</strain>
    </source>
</reference>
<keyword evidence="6" id="KW-0238">DNA-binding</keyword>
<dbReference type="RefSeq" id="WP_022860327.1">
    <property type="nucleotide sequence ID" value="NZ_JGZB01000013.1"/>
</dbReference>
<keyword evidence="5" id="KW-0862">Zinc</keyword>
<feature type="domain" description="Transposase putative helix-turn-helix" evidence="10">
    <location>
        <begin position="1"/>
        <end position="35"/>
    </location>
</feature>
<dbReference type="GO" id="GO:0003677">
    <property type="term" value="F:DNA binding"/>
    <property type="evidence" value="ECO:0007669"/>
    <property type="project" value="UniProtKB-KW"/>
</dbReference>
<comment type="caution">
    <text evidence="11">The sequence shown here is derived from an EMBL/GenBank/DDBJ whole genome shotgun (WGS) entry which is preliminary data.</text>
</comment>
<sequence length="390" mass="45965">MTKRKIAQRIPFTPSKTQAQLLEQCFGDRRFAYNQQVEAFNTYDKETNPNPEYPNVTDMKNANGWLSDSPIPSNALSNAIMDFRKARSAYFRKADYEKHRPRFASRNDNIQSFRNTMPIRRMDGNRYPLSKKLGSVRIRKRDRLRYPIESLSSWTVKRENRTYYLVLLFDVDVRPKPPAEGCIGIDLGVKDFLTLSTGEKINYPTRLRDLEEKVKREQRRLSHRKKGASNYIRQKQKLAKAYAKLRHYRDDFQHQLSHRLIEENQFIGMETLMVRNMTRKARERLDADGKPMRNGQARKRAMNRSILRDGWSGLVDKLSYKAEWYGRALIRVDRFYPSSKLCHECGYKYQRLRLSEREWVCGHCGTLHDRDVNAALNIRDEALRLNGSGE</sequence>
<dbReference type="Pfam" id="PF07282">
    <property type="entry name" value="Cas12f1-like_TNB"/>
    <property type="match status" value="1"/>
</dbReference>
<evidence type="ECO:0000313" key="12">
    <source>
        <dbReference type="Proteomes" id="UP000029052"/>
    </source>
</evidence>
<comment type="similarity">
    <text evidence="2">In the N-terminal section; belongs to the transposase 2 family.</text>
</comment>
<name>A0A087B670_9BIFI</name>
<proteinExistence type="inferred from homology"/>
<evidence type="ECO:0000256" key="4">
    <source>
        <dbReference type="ARBA" id="ARBA00022723"/>
    </source>
</evidence>
<dbReference type="NCBIfam" id="NF040570">
    <property type="entry name" value="guided_TnpB"/>
    <property type="match status" value="1"/>
</dbReference>
<protein>
    <submittedName>
        <fullName evidence="11">Transposase, IS605 OrfB family</fullName>
    </submittedName>
</protein>
<dbReference type="STRING" id="1692.BMAGN_1428"/>
<comment type="similarity">
    <text evidence="1">In the C-terminal section; belongs to the transposase 35 family.</text>
</comment>
<dbReference type="Pfam" id="PF12323">
    <property type="entry name" value="HTH_OrfB_IS605"/>
    <property type="match status" value="1"/>
</dbReference>
<dbReference type="eggNOG" id="COG0675">
    <property type="taxonomic scope" value="Bacteria"/>
</dbReference>
<organism evidence="11 12">
    <name type="scientific">Bifidobacterium magnum</name>
    <dbReference type="NCBI Taxonomy" id="1692"/>
    <lineage>
        <taxon>Bacteria</taxon>
        <taxon>Bacillati</taxon>
        <taxon>Actinomycetota</taxon>
        <taxon>Actinomycetes</taxon>
        <taxon>Bifidobacteriales</taxon>
        <taxon>Bifidobacteriaceae</taxon>
        <taxon>Bifidobacterium</taxon>
    </lineage>
</organism>
<dbReference type="GO" id="GO:0046872">
    <property type="term" value="F:metal ion binding"/>
    <property type="evidence" value="ECO:0007669"/>
    <property type="project" value="UniProtKB-KW"/>
</dbReference>
<evidence type="ECO:0000256" key="6">
    <source>
        <dbReference type="ARBA" id="ARBA00023125"/>
    </source>
</evidence>
<dbReference type="InterPro" id="IPR021027">
    <property type="entry name" value="Transposase_put_HTH"/>
</dbReference>
<evidence type="ECO:0000256" key="5">
    <source>
        <dbReference type="ARBA" id="ARBA00022833"/>
    </source>
</evidence>
<dbReference type="GO" id="GO:0006310">
    <property type="term" value="P:DNA recombination"/>
    <property type="evidence" value="ECO:0007669"/>
    <property type="project" value="UniProtKB-KW"/>
</dbReference>
<dbReference type="PANTHER" id="PTHR30405">
    <property type="entry name" value="TRANSPOSASE"/>
    <property type="match status" value="1"/>
</dbReference>
<dbReference type="Proteomes" id="UP000029052">
    <property type="component" value="Unassembled WGS sequence"/>
</dbReference>
<evidence type="ECO:0000259" key="8">
    <source>
        <dbReference type="Pfam" id="PF01385"/>
    </source>
</evidence>
<feature type="domain" description="Probable transposase IS891/IS1136/IS1341" evidence="8">
    <location>
        <begin position="173"/>
        <end position="279"/>
    </location>
</feature>
<evidence type="ECO:0000256" key="1">
    <source>
        <dbReference type="ARBA" id="ARBA00008761"/>
    </source>
</evidence>
<evidence type="ECO:0000313" key="11">
    <source>
        <dbReference type="EMBL" id="KFI66520.1"/>
    </source>
</evidence>
<keyword evidence="12" id="KW-1185">Reference proteome</keyword>
<dbReference type="GO" id="GO:0032196">
    <property type="term" value="P:transposition"/>
    <property type="evidence" value="ECO:0007669"/>
    <property type="project" value="UniProtKB-KW"/>
</dbReference>
<dbReference type="EMBL" id="JGZB01000013">
    <property type="protein sequence ID" value="KFI66520.1"/>
    <property type="molecule type" value="Genomic_DNA"/>
</dbReference>
<gene>
    <name evidence="11" type="ORF">BMAGN_1428</name>
</gene>
<dbReference type="PANTHER" id="PTHR30405:SF25">
    <property type="entry name" value="RNA-GUIDED DNA ENDONUCLEASE INSQ-RELATED"/>
    <property type="match status" value="1"/>
</dbReference>
<dbReference type="InterPro" id="IPR010095">
    <property type="entry name" value="Cas12f1-like_TNB"/>
</dbReference>
<evidence type="ECO:0000259" key="10">
    <source>
        <dbReference type="Pfam" id="PF12323"/>
    </source>
</evidence>
<dbReference type="Pfam" id="PF01385">
    <property type="entry name" value="OrfB_IS605"/>
    <property type="match status" value="1"/>
</dbReference>
<accession>A0A087B670</accession>
<evidence type="ECO:0000256" key="3">
    <source>
        <dbReference type="ARBA" id="ARBA00022578"/>
    </source>
</evidence>
<keyword evidence="4" id="KW-0479">Metal-binding</keyword>
<evidence type="ECO:0000256" key="7">
    <source>
        <dbReference type="ARBA" id="ARBA00023172"/>
    </source>
</evidence>
<dbReference type="InterPro" id="IPR051399">
    <property type="entry name" value="RNA-guided_DNA_endo/Transpos"/>
</dbReference>
<feature type="domain" description="Cas12f1-like TNB" evidence="9">
    <location>
        <begin position="311"/>
        <end position="378"/>
    </location>
</feature>
<keyword evidence="7" id="KW-0233">DNA recombination</keyword>
<dbReference type="InterPro" id="IPR001959">
    <property type="entry name" value="Transposase"/>
</dbReference>
<evidence type="ECO:0000259" key="9">
    <source>
        <dbReference type="Pfam" id="PF07282"/>
    </source>
</evidence>